<protein>
    <submittedName>
        <fullName evidence="9">RNA polymerase sigma-70 factor, ECF subfamily</fullName>
    </submittedName>
    <submittedName>
        <fullName evidence="8">Sigma-70 family RNA polymerase sigma factor</fullName>
    </submittedName>
</protein>
<comment type="similarity">
    <text evidence="1">Belongs to the sigma-70 factor family. ECF subfamily.</text>
</comment>
<dbReference type="Pfam" id="PF04545">
    <property type="entry name" value="Sigma70_r4"/>
    <property type="match status" value="1"/>
</dbReference>
<name>A0AA94H502_9ENTR</name>
<feature type="domain" description="RNA polymerase sigma-70 region 2" evidence="6">
    <location>
        <begin position="30"/>
        <end position="96"/>
    </location>
</feature>
<keyword evidence="4" id="KW-0238">DNA-binding</keyword>
<dbReference type="KEGG" id="kor:AWR26_05815"/>
<gene>
    <name evidence="8" type="ORF">AWR26_05815</name>
    <name evidence="9" type="ORF">SAMN05216286_3143</name>
</gene>
<dbReference type="SUPFAM" id="SSF88659">
    <property type="entry name" value="Sigma3 and sigma4 domains of RNA polymerase sigma factors"/>
    <property type="match status" value="1"/>
</dbReference>
<evidence type="ECO:0000256" key="5">
    <source>
        <dbReference type="ARBA" id="ARBA00023163"/>
    </source>
</evidence>
<dbReference type="PANTHER" id="PTHR43133">
    <property type="entry name" value="RNA POLYMERASE ECF-TYPE SIGMA FACTO"/>
    <property type="match status" value="1"/>
</dbReference>
<keyword evidence="10" id="KW-1185">Reference proteome</keyword>
<dbReference type="RefSeq" id="WP_064564280.1">
    <property type="nucleotide sequence ID" value="NZ_CP014007.2"/>
</dbReference>
<dbReference type="Gene3D" id="1.10.1740.10">
    <property type="match status" value="1"/>
</dbReference>
<dbReference type="InterPro" id="IPR013325">
    <property type="entry name" value="RNA_pol_sigma_r2"/>
</dbReference>
<dbReference type="Proteomes" id="UP000078227">
    <property type="component" value="Chromosome"/>
</dbReference>
<dbReference type="AlphaFoldDB" id="A0AA94H502"/>
<dbReference type="CDD" id="cd06171">
    <property type="entry name" value="Sigma70_r4"/>
    <property type="match status" value="1"/>
</dbReference>
<dbReference type="InterPro" id="IPR036388">
    <property type="entry name" value="WH-like_DNA-bd_sf"/>
</dbReference>
<reference evidence="9 11" key="1">
    <citation type="submission" date="2016-10" db="EMBL/GenBank/DDBJ databases">
        <authorList>
            <person name="Varghese N."/>
            <person name="Submissions S."/>
        </authorList>
    </citation>
    <scope>NUCLEOTIDE SEQUENCE [LARGE SCALE GENOMIC DNA]</scope>
    <source>
        <strain evidence="9 11">CGMCC 1.7012</strain>
    </source>
</reference>
<evidence type="ECO:0000313" key="10">
    <source>
        <dbReference type="Proteomes" id="UP000078227"/>
    </source>
</evidence>
<evidence type="ECO:0000259" key="6">
    <source>
        <dbReference type="Pfam" id="PF04542"/>
    </source>
</evidence>
<evidence type="ECO:0000256" key="2">
    <source>
        <dbReference type="ARBA" id="ARBA00023015"/>
    </source>
</evidence>
<dbReference type="InterPro" id="IPR007630">
    <property type="entry name" value="RNA_pol_sigma70_r4"/>
</dbReference>
<dbReference type="Proteomes" id="UP000182314">
    <property type="component" value="Unassembled WGS sequence"/>
</dbReference>
<dbReference type="InterPro" id="IPR013324">
    <property type="entry name" value="RNA_pol_sigma_r3/r4-like"/>
</dbReference>
<dbReference type="InterPro" id="IPR007627">
    <property type="entry name" value="RNA_pol_sigma70_r2"/>
</dbReference>
<dbReference type="PANTHER" id="PTHR43133:SF58">
    <property type="entry name" value="ECF RNA POLYMERASE SIGMA FACTOR SIGD"/>
    <property type="match status" value="1"/>
</dbReference>
<dbReference type="SUPFAM" id="SSF88946">
    <property type="entry name" value="Sigma2 domain of RNA polymerase sigma factors"/>
    <property type="match status" value="1"/>
</dbReference>
<dbReference type="GO" id="GO:0006352">
    <property type="term" value="P:DNA-templated transcription initiation"/>
    <property type="evidence" value="ECO:0007669"/>
    <property type="project" value="InterPro"/>
</dbReference>
<dbReference type="Pfam" id="PF04542">
    <property type="entry name" value="Sigma70_r2"/>
    <property type="match status" value="1"/>
</dbReference>
<keyword evidence="2" id="KW-0805">Transcription regulation</keyword>
<dbReference type="GO" id="GO:0003677">
    <property type="term" value="F:DNA binding"/>
    <property type="evidence" value="ECO:0007669"/>
    <property type="project" value="UniProtKB-KW"/>
</dbReference>
<dbReference type="GO" id="GO:0016987">
    <property type="term" value="F:sigma factor activity"/>
    <property type="evidence" value="ECO:0007669"/>
    <property type="project" value="UniProtKB-KW"/>
</dbReference>
<dbReference type="Gene3D" id="1.10.10.10">
    <property type="entry name" value="Winged helix-like DNA-binding domain superfamily/Winged helix DNA-binding domain"/>
    <property type="match status" value="1"/>
</dbReference>
<organism evidence="9 11">
    <name type="scientific">Kosakonia oryzae</name>
    <dbReference type="NCBI Taxonomy" id="497725"/>
    <lineage>
        <taxon>Bacteria</taxon>
        <taxon>Pseudomonadati</taxon>
        <taxon>Pseudomonadota</taxon>
        <taxon>Gammaproteobacteria</taxon>
        <taxon>Enterobacterales</taxon>
        <taxon>Enterobacteriaceae</taxon>
        <taxon>Kosakonia</taxon>
    </lineage>
</organism>
<evidence type="ECO:0000313" key="11">
    <source>
        <dbReference type="Proteomes" id="UP000182314"/>
    </source>
</evidence>
<dbReference type="EMBL" id="CP014007">
    <property type="protein sequence ID" value="ANI81692.1"/>
    <property type="molecule type" value="Genomic_DNA"/>
</dbReference>
<reference evidence="8 10" key="2">
    <citation type="submission" date="2021-03" db="EMBL/GenBank/DDBJ databases">
        <authorList>
            <person name="Li Y."/>
            <person name="Li S."/>
            <person name="Chen M."/>
            <person name="Peng G."/>
            <person name="Tan Z."/>
            <person name="An Q."/>
        </authorList>
    </citation>
    <scope>NUCLEOTIDE SEQUENCE [LARGE SCALE GENOMIC DNA]</scope>
    <source>
        <strain evidence="8 10">Ola 51</strain>
    </source>
</reference>
<evidence type="ECO:0000256" key="1">
    <source>
        <dbReference type="ARBA" id="ARBA00010641"/>
    </source>
</evidence>
<proteinExistence type="inferred from homology"/>
<dbReference type="InterPro" id="IPR014284">
    <property type="entry name" value="RNA_pol_sigma-70_dom"/>
</dbReference>
<dbReference type="NCBIfam" id="TIGR02937">
    <property type="entry name" value="sigma70-ECF"/>
    <property type="match status" value="1"/>
</dbReference>
<accession>A0AA94H502</accession>
<evidence type="ECO:0000256" key="3">
    <source>
        <dbReference type="ARBA" id="ARBA00023082"/>
    </source>
</evidence>
<evidence type="ECO:0000256" key="4">
    <source>
        <dbReference type="ARBA" id="ARBA00023125"/>
    </source>
</evidence>
<evidence type="ECO:0000259" key="7">
    <source>
        <dbReference type="Pfam" id="PF04545"/>
    </source>
</evidence>
<dbReference type="EMBL" id="FOKO01000004">
    <property type="protein sequence ID" value="SFC76451.1"/>
    <property type="molecule type" value="Genomic_DNA"/>
</dbReference>
<evidence type="ECO:0000313" key="8">
    <source>
        <dbReference type="EMBL" id="ANI81692.1"/>
    </source>
</evidence>
<feature type="domain" description="RNA polymerase sigma-70 region 4" evidence="7">
    <location>
        <begin position="126"/>
        <end position="174"/>
    </location>
</feature>
<evidence type="ECO:0000313" key="9">
    <source>
        <dbReference type="EMBL" id="SFC76451.1"/>
    </source>
</evidence>
<keyword evidence="5" id="KW-0804">Transcription</keyword>
<dbReference type="InterPro" id="IPR039425">
    <property type="entry name" value="RNA_pol_sigma-70-like"/>
</dbReference>
<keyword evidence="3" id="KW-0731">Sigma factor</keyword>
<sequence length="183" mass="20812">MQKSEAARDEWPRLMALAQAGDQQAYTRLLKALVPVIRTLARRQIADEVLVEDVIQDVLLTVHRVRHTYDPNAPFLPWLMAIAHARTVDALRKRGRHWQREVESEDGSLLIASSEPSQAPEELSALLNQLPDRQRQVIEHVHLREMSLAETATRNNLTVSAVKSLLHRALNNLRRLGAHHGRS</sequence>